<reference evidence="2 3" key="1">
    <citation type="journal article" date="2019" name="Commun. Biol.">
        <title>The bagworm genome reveals a unique fibroin gene that provides high tensile strength.</title>
        <authorList>
            <person name="Kono N."/>
            <person name="Nakamura H."/>
            <person name="Ohtoshi R."/>
            <person name="Tomita M."/>
            <person name="Numata K."/>
            <person name="Arakawa K."/>
        </authorList>
    </citation>
    <scope>NUCLEOTIDE SEQUENCE [LARGE SCALE GENOMIC DNA]</scope>
</reference>
<protein>
    <submittedName>
        <fullName evidence="2">Uncharacterized protein</fullName>
    </submittedName>
</protein>
<dbReference type="AlphaFoldDB" id="A0A4C1WT66"/>
<accession>A0A4C1WT66</accession>
<organism evidence="2 3">
    <name type="scientific">Eumeta variegata</name>
    <name type="common">Bagworm moth</name>
    <name type="synonym">Eumeta japonica</name>
    <dbReference type="NCBI Taxonomy" id="151549"/>
    <lineage>
        <taxon>Eukaryota</taxon>
        <taxon>Metazoa</taxon>
        <taxon>Ecdysozoa</taxon>
        <taxon>Arthropoda</taxon>
        <taxon>Hexapoda</taxon>
        <taxon>Insecta</taxon>
        <taxon>Pterygota</taxon>
        <taxon>Neoptera</taxon>
        <taxon>Endopterygota</taxon>
        <taxon>Lepidoptera</taxon>
        <taxon>Glossata</taxon>
        <taxon>Ditrysia</taxon>
        <taxon>Tineoidea</taxon>
        <taxon>Psychidae</taxon>
        <taxon>Oiketicinae</taxon>
        <taxon>Eumeta</taxon>
    </lineage>
</organism>
<dbReference type="EMBL" id="BGZK01000638">
    <property type="protein sequence ID" value="GBP54040.1"/>
    <property type="molecule type" value="Genomic_DNA"/>
</dbReference>
<comment type="caution">
    <text evidence="2">The sequence shown here is derived from an EMBL/GenBank/DDBJ whole genome shotgun (WGS) entry which is preliminary data.</text>
</comment>
<dbReference type="Proteomes" id="UP000299102">
    <property type="component" value="Unassembled WGS sequence"/>
</dbReference>
<evidence type="ECO:0000313" key="3">
    <source>
        <dbReference type="Proteomes" id="UP000299102"/>
    </source>
</evidence>
<evidence type="ECO:0000313" key="2">
    <source>
        <dbReference type="EMBL" id="GBP54040.1"/>
    </source>
</evidence>
<feature type="region of interest" description="Disordered" evidence="1">
    <location>
        <begin position="59"/>
        <end position="78"/>
    </location>
</feature>
<name>A0A4C1WT66_EUMVA</name>
<keyword evidence="3" id="KW-1185">Reference proteome</keyword>
<gene>
    <name evidence="2" type="ORF">EVAR_85343_1</name>
</gene>
<proteinExistence type="predicted"/>
<sequence>MRSALRRAIVKPLMKSTILRQGARGRARRERGRGAIRRPLNSLNSLTSGFRSGLIDRCAPRPAARRPPPPRVNNYDPDRRLHVGARAARVGPLFANAVPAHLILCLIMCNPRPRTVSIRRIQGPRYPLELLNCVKHSRFS</sequence>
<evidence type="ECO:0000256" key="1">
    <source>
        <dbReference type="SAM" id="MobiDB-lite"/>
    </source>
</evidence>